<evidence type="ECO:0000259" key="4">
    <source>
        <dbReference type="Pfam" id="PF00135"/>
    </source>
</evidence>
<comment type="caution">
    <text evidence="5">The sequence shown here is derived from an EMBL/GenBank/DDBJ whole genome shotgun (WGS) entry which is preliminary data.</text>
</comment>
<dbReference type="GO" id="GO:0052689">
    <property type="term" value="F:carboxylic ester hydrolase activity"/>
    <property type="evidence" value="ECO:0007669"/>
    <property type="project" value="TreeGrafter"/>
</dbReference>
<evidence type="ECO:0000256" key="3">
    <source>
        <dbReference type="RuleBase" id="RU361235"/>
    </source>
</evidence>
<feature type="chain" id="PRO_5043110077" description="Carboxylic ester hydrolase" evidence="3">
    <location>
        <begin position="24"/>
        <end position="554"/>
    </location>
</feature>
<dbReference type="Gene3D" id="3.40.50.1820">
    <property type="entry name" value="alpha/beta hydrolase"/>
    <property type="match status" value="1"/>
</dbReference>
<dbReference type="InterPro" id="IPR002018">
    <property type="entry name" value="CarbesteraseB"/>
</dbReference>
<name>A0AAV5AD74_9AGAM</name>
<dbReference type="SUPFAM" id="SSF53474">
    <property type="entry name" value="alpha/beta-Hydrolases"/>
    <property type="match status" value="1"/>
</dbReference>
<dbReference type="Proteomes" id="UP001050691">
    <property type="component" value="Unassembled WGS sequence"/>
</dbReference>
<reference evidence="5" key="1">
    <citation type="submission" date="2021-10" db="EMBL/GenBank/DDBJ databases">
        <title>De novo Genome Assembly of Clathrus columnatus (Basidiomycota, Fungi) Using Illumina and Nanopore Sequence Data.</title>
        <authorList>
            <person name="Ogiso-Tanaka E."/>
            <person name="Itagaki H."/>
            <person name="Hosoya T."/>
            <person name="Hosaka K."/>
        </authorList>
    </citation>
    <scope>NUCLEOTIDE SEQUENCE</scope>
    <source>
        <strain evidence="5">MO-923</strain>
    </source>
</reference>
<keyword evidence="6" id="KW-1185">Reference proteome</keyword>
<keyword evidence="3" id="KW-0732">Signal</keyword>
<dbReference type="InterPro" id="IPR029058">
    <property type="entry name" value="AB_hydrolase_fold"/>
</dbReference>
<comment type="similarity">
    <text evidence="1 3">Belongs to the type-B carboxylesterase/lipase family.</text>
</comment>
<dbReference type="Pfam" id="PF00135">
    <property type="entry name" value="COesterase"/>
    <property type="match status" value="1"/>
</dbReference>
<feature type="signal peptide" evidence="3">
    <location>
        <begin position="1"/>
        <end position="23"/>
    </location>
</feature>
<evidence type="ECO:0000313" key="6">
    <source>
        <dbReference type="Proteomes" id="UP001050691"/>
    </source>
</evidence>
<accession>A0AAV5AD74</accession>
<evidence type="ECO:0000256" key="1">
    <source>
        <dbReference type="ARBA" id="ARBA00005964"/>
    </source>
</evidence>
<evidence type="ECO:0000256" key="2">
    <source>
        <dbReference type="ARBA" id="ARBA00022801"/>
    </source>
</evidence>
<feature type="domain" description="Carboxylesterase type B" evidence="4">
    <location>
        <begin position="33"/>
        <end position="517"/>
    </location>
</feature>
<sequence>MFSLKSLLSVALTLSVGIAPVTAAITPTDPSGPVVNLSYSVYEGTTLANGQNQWLGVRYGAPPIGNNHFRKAQPPSKTSGLQSTKAFGPVCYGIGQNNGPSNPNMYGEDCLFMNIWGPSNFTRHSKLPVFFWLSGGVYIRDVDANFNGTALVEWTRNNMIFIGINYRVGPFGFLTSEKVRANGDLNVGLYDQRVALEWVQDNIAKFGGDPDRVVLVGDSAGTGSIAVHLIASNNRGRDLFAGVIGLSPFFPTQLFPSDLEWQFTEFAQSVGCGNATDQLSCLCQLPDTTLHEADVNMAYPGRIATALTLWTPTIDGQLIPDIPFKLLFKGKFHTIPSIWGMYTKTPWNVDNDDGSLFAANASTLSDVASFLQDNYPELSSNQTSRVLLQYQDIPPRPGFAPFYPAAAESYADITFRCPGFELSNRMSIAGMPTWNYRYNVPTQQGIAASTGVYHMAEIPLLFGLGNTPIPDPGTATYGIIPQLRGYFTNFIRFLDPNAVPVPGSISWPQWEVSSNPVCLVFQVNNMTTETIPFNSVQADRCHVWRPLQVQVLQQ</sequence>
<evidence type="ECO:0000313" key="5">
    <source>
        <dbReference type="EMBL" id="GJJ09865.1"/>
    </source>
</evidence>
<gene>
    <name evidence="5" type="ORF">Clacol_004089</name>
</gene>
<dbReference type="InterPro" id="IPR019826">
    <property type="entry name" value="Carboxylesterase_B_AS"/>
</dbReference>
<keyword evidence="2 3" id="KW-0378">Hydrolase</keyword>
<dbReference type="AlphaFoldDB" id="A0AAV5AD74"/>
<dbReference type="PANTHER" id="PTHR43918">
    <property type="entry name" value="ACETYLCHOLINESTERASE"/>
    <property type="match status" value="1"/>
</dbReference>
<dbReference type="InterPro" id="IPR050654">
    <property type="entry name" value="AChE-related_enzymes"/>
</dbReference>
<proteinExistence type="inferred from homology"/>
<protein>
    <recommendedName>
        <fullName evidence="3">Carboxylic ester hydrolase</fullName>
        <ecNumber evidence="3">3.1.1.-</ecNumber>
    </recommendedName>
</protein>
<dbReference type="EC" id="3.1.1.-" evidence="3"/>
<dbReference type="PANTHER" id="PTHR43918:SF4">
    <property type="entry name" value="CARBOXYLIC ESTER HYDROLASE"/>
    <property type="match status" value="1"/>
</dbReference>
<organism evidence="5 6">
    <name type="scientific">Clathrus columnatus</name>
    <dbReference type="NCBI Taxonomy" id="1419009"/>
    <lineage>
        <taxon>Eukaryota</taxon>
        <taxon>Fungi</taxon>
        <taxon>Dikarya</taxon>
        <taxon>Basidiomycota</taxon>
        <taxon>Agaricomycotina</taxon>
        <taxon>Agaricomycetes</taxon>
        <taxon>Phallomycetidae</taxon>
        <taxon>Phallales</taxon>
        <taxon>Clathraceae</taxon>
        <taxon>Clathrus</taxon>
    </lineage>
</organism>
<dbReference type="PROSITE" id="PS00122">
    <property type="entry name" value="CARBOXYLESTERASE_B_1"/>
    <property type="match status" value="1"/>
</dbReference>
<dbReference type="EMBL" id="BPWL01000004">
    <property type="protein sequence ID" value="GJJ09865.1"/>
    <property type="molecule type" value="Genomic_DNA"/>
</dbReference>